<evidence type="ECO:0000313" key="4">
    <source>
        <dbReference type="Proteomes" id="UP001530315"/>
    </source>
</evidence>
<gene>
    <name evidence="3" type="ORF">ACHAW5_001785</name>
</gene>
<feature type="region of interest" description="Disordered" evidence="2">
    <location>
        <begin position="174"/>
        <end position="341"/>
    </location>
</feature>
<feature type="compositionally biased region" description="Basic and acidic residues" evidence="2">
    <location>
        <begin position="235"/>
        <end position="262"/>
    </location>
</feature>
<dbReference type="EMBL" id="JALLAZ020001265">
    <property type="protein sequence ID" value="KAL3777807.1"/>
    <property type="molecule type" value="Genomic_DNA"/>
</dbReference>
<feature type="compositionally biased region" description="Basic and acidic residues" evidence="2">
    <location>
        <begin position="174"/>
        <end position="206"/>
    </location>
</feature>
<keyword evidence="4" id="KW-1185">Reference proteome</keyword>
<feature type="compositionally biased region" description="Basic and acidic residues" evidence="2">
    <location>
        <begin position="215"/>
        <end position="227"/>
    </location>
</feature>
<evidence type="ECO:0000256" key="2">
    <source>
        <dbReference type="SAM" id="MobiDB-lite"/>
    </source>
</evidence>
<evidence type="ECO:0000313" key="3">
    <source>
        <dbReference type="EMBL" id="KAL3777807.1"/>
    </source>
</evidence>
<proteinExistence type="predicted"/>
<comment type="caution">
    <text evidence="3">The sequence shown here is derived from an EMBL/GenBank/DDBJ whole genome shotgun (WGS) entry which is preliminary data.</text>
</comment>
<feature type="coiled-coil region" evidence="1">
    <location>
        <begin position="63"/>
        <end position="161"/>
    </location>
</feature>
<reference evidence="3 4" key="1">
    <citation type="submission" date="2024-10" db="EMBL/GenBank/DDBJ databases">
        <title>Updated reference genomes for cyclostephanoid diatoms.</title>
        <authorList>
            <person name="Roberts W.R."/>
            <person name="Alverson A.J."/>
        </authorList>
    </citation>
    <scope>NUCLEOTIDE SEQUENCE [LARGE SCALE GENOMIC DNA]</scope>
    <source>
        <strain evidence="3 4">AJA276-08</strain>
    </source>
</reference>
<protein>
    <submittedName>
        <fullName evidence="3">Uncharacterized protein</fullName>
    </submittedName>
</protein>
<name>A0ABD3NPQ7_9STRA</name>
<organism evidence="3 4">
    <name type="scientific">Stephanodiscus triporus</name>
    <dbReference type="NCBI Taxonomy" id="2934178"/>
    <lineage>
        <taxon>Eukaryota</taxon>
        <taxon>Sar</taxon>
        <taxon>Stramenopiles</taxon>
        <taxon>Ochrophyta</taxon>
        <taxon>Bacillariophyta</taxon>
        <taxon>Coscinodiscophyceae</taxon>
        <taxon>Thalassiosirophycidae</taxon>
        <taxon>Stephanodiscales</taxon>
        <taxon>Stephanodiscaceae</taxon>
        <taxon>Stephanodiscus</taxon>
    </lineage>
</organism>
<evidence type="ECO:0000256" key="1">
    <source>
        <dbReference type="SAM" id="Coils"/>
    </source>
</evidence>
<keyword evidence="1" id="KW-0175">Coiled coil</keyword>
<dbReference type="Proteomes" id="UP001530315">
    <property type="component" value="Unassembled WGS sequence"/>
</dbReference>
<feature type="region of interest" description="Disordered" evidence="2">
    <location>
        <begin position="1"/>
        <end position="21"/>
    </location>
</feature>
<feature type="compositionally biased region" description="Basic and acidic residues" evidence="2">
    <location>
        <begin position="292"/>
        <end position="308"/>
    </location>
</feature>
<feature type="compositionally biased region" description="Acidic residues" evidence="2">
    <location>
        <begin position="323"/>
        <end position="341"/>
    </location>
</feature>
<feature type="compositionally biased region" description="Low complexity" evidence="2">
    <location>
        <begin position="309"/>
        <end position="318"/>
    </location>
</feature>
<sequence length="341" mass="38131">MRGKLEVVERSRNELQAEHRRQTAELVELRSKVEEIERKRRGGKVGGDVPLATDDEREEGDVVRALRLQIEDLKSQLDEKIKGLSEEHEGLVGSILREKEALDRELIEQRRRNEELANENRALLERGRGDEELLRAYQLQIRELESDLASTRADLDSTSSKLIGIKKDVSNRGECHREEMERRSAASRLAERLEESTTRTKEERARAVAGEEVEECKSKSAEVEGRARSVGAELGSRKSELTEIKERVRDEIDGPRPSELSEHSGASALAAESTDETAHEDVAVPSPTAVKIPKESPRDSCVHEKKESSPSPSSDSSPVKLEAEDELSDDWGDGGWGDDDP</sequence>
<accession>A0ABD3NPQ7</accession>
<dbReference type="AlphaFoldDB" id="A0ABD3NPQ7"/>